<dbReference type="PROSITE" id="PS51123">
    <property type="entry name" value="OMPA_2"/>
    <property type="match status" value="1"/>
</dbReference>
<feature type="signal peptide" evidence="5">
    <location>
        <begin position="1"/>
        <end position="19"/>
    </location>
</feature>
<evidence type="ECO:0000256" key="3">
    <source>
        <dbReference type="PROSITE-ProRule" id="PRU00473"/>
    </source>
</evidence>
<evidence type="ECO:0000256" key="2">
    <source>
        <dbReference type="ARBA" id="ARBA00023136"/>
    </source>
</evidence>
<feature type="coiled-coil region" evidence="4">
    <location>
        <begin position="244"/>
        <end position="271"/>
    </location>
</feature>
<dbReference type="AlphaFoldDB" id="L1N6G9"/>
<dbReference type="HOGENOM" id="CLU_058370_1_0_10"/>
<dbReference type="PANTHER" id="PTHR30329:SF21">
    <property type="entry name" value="LIPOPROTEIN YIAD-RELATED"/>
    <property type="match status" value="1"/>
</dbReference>
<dbReference type="STRING" id="1127699.HMPREF9151_01906"/>
<dbReference type="CDD" id="cd07185">
    <property type="entry name" value="OmpA_C-like"/>
    <property type="match status" value="1"/>
</dbReference>
<dbReference type="GO" id="GO:0009279">
    <property type="term" value="C:cell outer membrane"/>
    <property type="evidence" value="ECO:0007669"/>
    <property type="project" value="InterPro"/>
</dbReference>
<dbReference type="InterPro" id="IPR006665">
    <property type="entry name" value="OmpA-like"/>
</dbReference>
<dbReference type="Pfam" id="PF00691">
    <property type="entry name" value="OmpA"/>
    <property type="match status" value="1"/>
</dbReference>
<dbReference type="SUPFAM" id="SSF103088">
    <property type="entry name" value="OmpA-like"/>
    <property type="match status" value="1"/>
</dbReference>
<protein>
    <submittedName>
        <fullName evidence="7">OmpA family protein</fullName>
    </submittedName>
</protein>
<dbReference type="PANTHER" id="PTHR30329">
    <property type="entry name" value="STATOR ELEMENT OF FLAGELLAR MOTOR COMPLEX"/>
    <property type="match status" value="1"/>
</dbReference>
<dbReference type="EMBL" id="AMEP01000108">
    <property type="protein sequence ID" value="EKX98786.1"/>
    <property type="molecule type" value="Genomic_DNA"/>
</dbReference>
<dbReference type="PATRIC" id="fig|1127699.3.peg.1750"/>
<dbReference type="Gene3D" id="3.30.1330.60">
    <property type="entry name" value="OmpA-like domain"/>
    <property type="match status" value="1"/>
</dbReference>
<dbReference type="InterPro" id="IPR006690">
    <property type="entry name" value="OMPA-like_CS"/>
</dbReference>
<sequence>MKKLFLVLVLAGVSMTSLAQQEGDPVQKHSVATNSFWQNWFIQVGAEWNAWYSDQEHGHGLARSPFKDFRSNPGVSIAVGKWFTPGIGLRTKLQGIWGKTVFYGDPNNFDRSNKFWTLNEQVLLNLSNMIGGYNPNRVWNFIPFFGGGVGRSMTNNMYAMNLNVGILNTFRLSDRVALNLELGWNRFEEDMDGITAANTITPSFPLVDRRGWETKDNLLYAEVGLTFNLGRTGWNKTPDVDAIKALSQAQIDALNAQLADANAENERLRNMLANQKPVESKTVKEFVTTPVSVFFNINKSNIASKKDLVNVQAVAKYAKENNTRINVTGYADSATGKPAYNQALSERRAETVANELVNMGVSRDQISTVGKGGVEDLSPVSFNRRATVQVGE</sequence>
<keyword evidence="8" id="KW-1185">Reference proteome</keyword>
<comment type="caution">
    <text evidence="7">The sequence shown here is derived from an EMBL/GenBank/DDBJ whole genome shotgun (WGS) entry which is preliminary data.</text>
</comment>
<keyword evidence="2 3" id="KW-0472">Membrane</keyword>
<dbReference type="PROSITE" id="PS01068">
    <property type="entry name" value="OMPA_1"/>
    <property type="match status" value="1"/>
</dbReference>
<reference evidence="7 8" key="1">
    <citation type="submission" date="2012-05" db="EMBL/GenBank/DDBJ databases">
        <authorList>
            <person name="Weinstock G."/>
            <person name="Sodergren E."/>
            <person name="Lobos E.A."/>
            <person name="Fulton L."/>
            <person name="Fulton R."/>
            <person name="Courtney L."/>
            <person name="Fronick C."/>
            <person name="O'Laughlin M."/>
            <person name="Godfrey J."/>
            <person name="Wilson R.M."/>
            <person name="Miner T."/>
            <person name="Farmer C."/>
            <person name="Delehaunty K."/>
            <person name="Cordes M."/>
            <person name="Minx P."/>
            <person name="Tomlinson C."/>
            <person name="Chen J."/>
            <person name="Wollam A."/>
            <person name="Pepin K.H."/>
            <person name="Bhonagiri V."/>
            <person name="Zhang X."/>
            <person name="Suruliraj S."/>
            <person name="Warren W."/>
            <person name="Mitreva M."/>
            <person name="Mardis E.R."/>
            <person name="Wilson R.K."/>
        </authorList>
    </citation>
    <scope>NUCLEOTIDE SEQUENCE [LARGE SCALE GENOMIC DNA]</scope>
    <source>
        <strain evidence="7 8">F0055</strain>
    </source>
</reference>
<evidence type="ECO:0000256" key="4">
    <source>
        <dbReference type="SAM" id="Coils"/>
    </source>
</evidence>
<dbReference type="Proteomes" id="UP000010433">
    <property type="component" value="Unassembled WGS sequence"/>
</dbReference>
<keyword evidence="4" id="KW-0175">Coiled coil</keyword>
<dbReference type="InterPro" id="IPR050330">
    <property type="entry name" value="Bact_OuterMem_StrucFunc"/>
</dbReference>
<evidence type="ECO:0000259" key="6">
    <source>
        <dbReference type="PROSITE" id="PS51123"/>
    </source>
</evidence>
<dbReference type="RefSeq" id="WP_009163213.1">
    <property type="nucleotide sequence ID" value="NZ_KB291007.1"/>
</dbReference>
<feature type="domain" description="OmpA-like" evidence="6">
    <location>
        <begin position="282"/>
        <end position="392"/>
    </location>
</feature>
<dbReference type="OrthoDB" id="1453138at2"/>
<dbReference type="InterPro" id="IPR036737">
    <property type="entry name" value="OmpA-like_sf"/>
</dbReference>
<evidence type="ECO:0000256" key="1">
    <source>
        <dbReference type="ARBA" id="ARBA00004370"/>
    </source>
</evidence>
<organism evidence="7 8">
    <name type="scientific">Hoylesella saccharolytica F0055</name>
    <dbReference type="NCBI Taxonomy" id="1127699"/>
    <lineage>
        <taxon>Bacteria</taxon>
        <taxon>Pseudomonadati</taxon>
        <taxon>Bacteroidota</taxon>
        <taxon>Bacteroidia</taxon>
        <taxon>Bacteroidales</taxon>
        <taxon>Prevotellaceae</taxon>
        <taxon>Hoylesella</taxon>
    </lineage>
</organism>
<proteinExistence type="predicted"/>
<name>L1N6G9_9BACT</name>
<gene>
    <name evidence="7" type="ORF">HMPREF9151_01906</name>
</gene>
<evidence type="ECO:0000313" key="7">
    <source>
        <dbReference type="EMBL" id="EKX98786.1"/>
    </source>
</evidence>
<comment type="subcellular location">
    <subcellularLocation>
        <location evidence="1">Membrane</location>
    </subcellularLocation>
</comment>
<feature type="chain" id="PRO_5003954243" evidence="5">
    <location>
        <begin position="20"/>
        <end position="392"/>
    </location>
</feature>
<keyword evidence="5" id="KW-0732">Signal</keyword>
<evidence type="ECO:0000256" key="5">
    <source>
        <dbReference type="SAM" id="SignalP"/>
    </source>
</evidence>
<accession>L1N6G9</accession>
<evidence type="ECO:0000313" key="8">
    <source>
        <dbReference type="Proteomes" id="UP000010433"/>
    </source>
</evidence>